<feature type="domain" description="Fibronectin type-III" evidence="13">
    <location>
        <begin position="1543"/>
        <end position="1639"/>
    </location>
</feature>
<dbReference type="GO" id="GO:0009653">
    <property type="term" value="P:anatomical structure morphogenesis"/>
    <property type="evidence" value="ECO:0007669"/>
    <property type="project" value="UniProtKB-ARBA"/>
</dbReference>
<comment type="caution">
    <text evidence="14">The sequence shown here is derived from an EMBL/GenBank/DDBJ whole genome shotgun (WGS) entry which is preliminary data.</text>
</comment>
<gene>
    <name evidence="14" type="ORF">TCAL_00639</name>
</gene>
<keyword evidence="8" id="KW-1015">Disulfide bond</keyword>
<dbReference type="FunFam" id="2.60.40.10:FF:000028">
    <property type="entry name" value="Neuronal cell adhesion molecule"/>
    <property type="match status" value="1"/>
</dbReference>
<feature type="region of interest" description="Disordered" evidence="10">
    <location>
        <begin position="2443"/>
        <end position="2463"/>
    </location>
</feature>
<dbReference type="GO" id="GO:0030154">
    <property type="term" value="P:cell differentiation"/>
    <property type="evidence" value="ECO:0007669"/>
    <property type="project" value="UniProtKB-ARBA"/>
</dbReference>
<feature type="domain" description="Ig-like" evidence="12">
    <location>
        <begin position="687"/>
        <end position="775"/>
    </location>
</feature>
<dbReference type="PROSITE" id="PS50835">
    <property type="entry name" value="IG_LIKE"/>
    <property type="match status" value="11"/>
</dbReference>
<dbReference type="InterPro" id="IPR003961">
    <property type="entry name" value="FN3_dom"/>
</dbReference>
<dbReference type="Pfam" id="PF07679">
    <property type="entry name" value="I-set"/>
    <property type="match status" value="4"/>
</dbReference>
<evidence type="ECO:0000259" key="12">
    <source>
        <dbReference type="PROSITE" id="PS50835"/>
    </source>
</evidence>
<feature type="compositionally biased region" description="Low complexity" evidence="10">
    <location>
        <begin position="2074"/>
        <end position="2088"/>
    </location>
</feature>
<feature type="domain" description="Fibronectin type-III" evidence="13">
    <location>
        <begin position="1327"/>
        <end position="1427"/>
    </location>
</feature>
<evidence type="ECO:0000256" key="8">
    <source>
        <dbReference type="ARBA" id="ARBA00023157"/>
    </source>
</evidence>
<keyword evidence="9" id="KW-0393">Immunoglobulin domain</keyword>
<feature type="compositionally biased region" description="Low complexity" evidence="10">
    <location>
        <begin position="2165"/>
        <end position="2176"/>
    </location>
</feature>
<dbReference type="CDD" id="cd00063">
    <property type="entry name" value="FN3"/>
    <property type="match status" value="5"/>
</dbReference>
<keyword evidence="6 11" id="KW-1133">Transmembrane helix</keyword>
<dbReference type="EMBL" id="VCGU01000005">
    <property type="protein sequence ID" value="TRY75817.1"/>
    <property type="molecule type" value="Genomic_DNA"/>
</dbReference>
<feature type="domain" description="Ig-like" evidence="12">
    <location>
        <begin position="107"/>
        <end position="200"/>
    </location>
</feature>
<feature type="domain" description="Fibronectin type-III" evidence="13">
    <location>
        <begin position="1736"/>
        <end position="1831"/>
    </location>
</feature>
<comment type="subcellular location">
    <subcellularLocation>
        <location evidence="1">Membrane</location>
        <topology evidence="1">Single-pass membrane protein</topology>
    </subcellularLocation>
</comment>
<feature type="domain" description="Ig-like" evidence="12">
    <location>
        <begin position="345"/>
        <end position="436"/>
    </location>
</feature>
<evidence type="ECO:0000313" key="14">
    <source>
        <dbReference type="EMBL" id="TRY75817.1"/>
    </source>
</evidence>
<evidence type="ECO:0000256" key="10">
    <source>
        <dbReference type="SAM" id="MobiDB-lite"/>
    </source>
</evidence>
<feature type="compositionally biased region" description="Basic and acidic residues" evidence="10">
    <location>
        <begin position="2119"/>
        <end position="2136"/>
    </location>
</feature>
<dbReference type="PANTHER" id="PTHR13817:SF166">
    <property type="entry name" value="NEURONAL IGCAM-RELATED"/>
    <property type="match status" value="1"/>
</dbReference>
<dbReference type="InterPro" id="IPR013098">
    <property type="entry name" value="Ig_I-set"/>
</dbReference>
<dbReference type="SMART" id="SM00409">
    <property type="entry name" value="IG"/>
    <property type="match status" value="10"/>
</dbReference>
<dbReference type="InterPro" id="IPR036179">
    <property type="entry name" value="Ig-like_dom_sf"/>
</dbReference>
<proteinExistence type="predicted"/>
<organism evidence="14 15">
    <name type="scientific">Tigriopus californicus</name>
    <name type="common">Marine copepod</name>
    <dbReference type="NCBI Taxonomy" id="6832"/>
    <lineage>
        <taxon>Eukaryota</taxon>
        <taxon>Metazoa</taxon>
        <taxon>Ecdysozoa</taxon>
        <taxon>Arthropoda</taxon>
        <taxon>Crustacea</taxon>
        <taxon>Multicrustacea</taxon>
        <taxon>Hexanauplia</taxon>
        <taxon>Copepoda</taxon>
        <taxon>Harpacticoida</taxon>
        <taxon>Harpacticidae</taxon>
        <taxon>Tigriopus</taxon>
    </lineage>
</organism>
<evidence type="ECO:0000256" key="6">
    <source>
        <dbReference type="ARBA" id="ARBA00022989"/>
    </source>
</evidence>
<name>A0A553PDR4_TIGCA</name>
<feature type="region of interest" description="Disordered" evidence="10">
    <location>
        <begin position="2070"/>
        <end position="2142"/>
    </location>
</feature>
<dbReference type="Pfam" id="PF00041">
    <property type="entry name" value="fn3"/>
    <property type="match status" value="3"/>
</dbReference>
<feature type="region of interest" description="Disordered" evidence="10">
    <location>
        <begin position="1822"/>
        <end position="1849"/>
    </location>
</feature>
<evidence type="ECO:0000259" key="13">
    <source>
        <dbReference type="PROSITE" id="PS50853"/>
    </source>
</evidence>
<feature type="domain" description="Ig-like" evidence="12">
    <location>
        <begin position="444"/>
        <end position="583"/>
    </location>
</feature>
<keyword evidence="4" id="KW-0677">Repeat</keyword>
<dbReference type="GO" id="GO:0016020">
    <property type="term" value="C:membrane"/>
    <property type="evidence" value="ECO:0007669"/>
    <property type="project" value="UniProtKB-SubCell"/>
</dbReference>
<dbReference type="FunFam" id="2.60.40.10:FF:000017">
    <property type="entry name" value="Down syndrome cell adhesion molecule b"/>
    <property type="match status" value="1"/>
</dbReference>
<dbReference type="SUPFAM" id="SSF48726">
    <property type="entry name" value="Immunoglobulin"/>
    <property type="match status" value="10"/>
</dbReference>
<keyword evidence="3" id="KW-0732">Signal</keyword>
<feature type="region of interest" description="Disordered" evidence="10">
    <location>
        <begin position="2406"/>
        <end position="2427"/>
    </location>
</feature>
<accession>A0A553PDR4</accession>
<evidence type="ECO:0000313" key="15">
    <source>
        <dbReference type="Proteomes" id="UP000318571"/>
    </source>
</evidence>
<protein>
    <recommendedName>
        <fullName evidence="16">Down syndrome cell adhesion molecule-like protein Dscam2</fullName>
    </recommendedName>
</protein>
<feature type="domain" description="Ig-like" evidence="12">
    <location>
        <begin position="972"/>
        <end position="1095"/>
    </location>
</feature>
<dbReference type="SMART" id="SM00408">
    <property type="entry name" value="IGc2"/>
    <property type="match status" value="9"/>
</dbReference>
<dbReference type="GO" id="GO:0007155">
    <property type="term" value="P:cell adhesion"/>
    <property type="evidence" value="ECO:0007669"/>
    <property type="project" value="UniProtKB-KW"/>
</dbReference>
<dbReference type="InterPro" id="IPR007110">
    <property type="entry name" value="Ig-like_dom"/>
</dbReference>
<keyword evidence="5" id="KW-0130">Cell adhesion</keyword>
<dbReference type="PANTHER" id="PTHR13817">
    <property type="entry name" value="TITIN"/>
    <property type="match status" value="1"/>
</dbReference>
<dbReference type="Gene3D" id="2.60.40.10">
    <property type="entry name" value="Immunoglobulins"/>
    <property type="match status" value="17"/>
</dbReference>
<dbReference type="STRING" id="6832.A0A553PDR4"/>
<dbReference type="Pfam" id="PF13927">
    <property type="entry name" value="Ig_3"/>
    <property type="match status" value="3"/>
</dbReference>
<feature type="domain" description="Ig-like" evidence="12">
    <location>
        <begin position="1627"/>
        <end position="1732"/>
    </location>
</feature>
<keyword evidence="2 11" id="KW-0812">Transmembrane</keyword>
<dbReference type="Proteomes" id="UP000318571">
    <property type="component" value="Chromosome 2"/>
</dbReference>
<dbReference type="InterPro" id="IPR013783">
    <property type="entry name" value="Ig-like_fold"/>
</dbReference>
<dbReference type="CDD" id="cd20956">
    <property type="entry name" value="IgI_4_Dscam"/>
    <property type="match status" value="1"/>
</dbReference>
<evidence type="ECO:0000256" key="7">
    <source>
        <dbReference type="ARBA" id="ARBA00023136"/>
    </source>
</evidence>
<dbReference type="Pfam" id="PF00047">
    <property type="entry name" value="ig"/>
    <property type="match status" value="2"/>
</dbReference>
<feature type="domain" description="Ig-like" evidence="12">
    <location>
        <begin position="1100"/>
        <end position="1186"/>
    </location>
</feature>
<evidence type="ECO:0000256" key="5">
    <source>
        <dbReference type="ARBA" id="ARBA00022889"/>
    </source>
</evidence>
<dbReference type="InterPro" id="IPR013151">
    <property type="entry name" value="Immunoglobulin_dom"/>
</dbReference>
<evidence type="ECO:0008006" key="16">
    <source>
        <dbReference type="Google" id="ProtNLM"/>
    </source>
</evidence>
<evidence type="ECO:0000256" key="1">
    <source>
        <dbReference type="ARBA" id="ARBA00004167"/>
    </source>
</evidence>
<dbReference type="InterPro" id="IPR050964">
    <property type="entry name" value="Striated_Muscle_Regulatory"/>
</dbReference>
<feature type="region of interest" description="Disordered" evidence="10">
    <location>
        <begin position="2154"/>
        <end position="2185"/>
    </location>
</feature>
<keyword evidence="15" id="KW-1185">Reference proteome</keyword>
<feature type="domain" description="Ig-like" evidence="12">
    <location>
        <begin position="589"/>
        <end position="682"/>
    </location>
</feature>
<feature type="transmembrane region" description="Helical" evidence="11">
    <location>
        <begin position="1900"/>
        <end position="1924"/>
    </location>
</feature>
<dbReference type="InterPro" id="IPR003598">
    <property type="entry name" value="Ig_sub2"/>
</dbReference>
<evidence type="ECO:0000256" key="2">
    <source>
        <dbReference type="ARBA" id="ARBA00022692"/>
    </source>
</evidence>
<feature type="domain" description="Fibronectin type-III" evidence="13">
    <location>
        <begin position="1430"/>
        <end position="1539"/>
    </location>
</feature>
<keyword evidence="7 11" id="KW-0472">Membrane</keyword>
<dbReference type="FunFam" id="2.60.40.10:FF:000333">
    <property type="entry name" value="Down syndrome cell adhesion molecule"/>
    <property type="match status" value="2"/>
</dbReference>
<evidence type="ECO:0000256" key="9">
    <source>
        <dbReference type="ARBA" id="ARBA00023319"/>
    </source>
</evidence>
<dbReference type="SUPFAM" id="SSF49265">
    <property type="entry name" value="Fibronectin type III"/>
    <property type="match status" value="3"/>
</dbReference>
<feature type="domain" description="Ig-like" evidence="12">
    <location>
        <begin position="874"/>
        <end position="967"/>
    </location>
</feature>
<dbReference type="PROSITE" id="PS50853">
    <property type="entry name" value="FN3"/>
    <property type="match status" value="5"/>
</dbReference>
<dbReference type="InterPro" id="IPR036116">
    <property type="entry name" value="FN3_sf"/>
</dbReference>
<evidence type="ECO:0000256" key="3">
    <source>
        <dbReference type="ARBA" id="ARBA00022729"/>
    </source>
</evidence>
<dbReference type="SMART" id="SM00060">
    <property type="entry name" value="FN3"/>
    <property type="match status" value="5"/>
</dbReference>
<feature type="domain" description="Ig-like" evidence="12">
    <location>
        <begin position="207"/>
        <end position="329"/>
    </location>
</feature>
<feature type="domain" description="Ig-like" evidence="12">
    <location>
        <begin position="780"/>
        <end position="869"/>
    </location>
</feature>
<feature type="compositionally biased region" description="Polar residues" evidence="10">
    <location>
        <begin position="2406"/>
        <end position="2424"/>
    </location>
</feature>
<dbReference type="InterPro" id="IPR003599">
    <property type="entry name" value="Ig_sub"/>
</dbReference>
<feature type="compositionally biased region" description="Basic residues" evidence="10">
    <location>
        <begin position="2090"/>
        <end position="2100"/>
    </location>
</feature>
<sequence length="2463" mass="272931">MSSFTRDDILLGGGHKGIATITTNQRFSWHRRRSRSAKGSGILVLLPLQWLLSVSSLALKLLFVLVFVSLECDSLRRIPRNSNLPTTSGTTSRSVRPPGVIANKLGPTFHLEPPAEYLFSNDTGGILDCSAHGIPSPRIIWQTADGQHLVETTLREVLPQNHSLWFRPFPMPEFKPEIHHKSYRCLAVSESGTTVSRTVKVKAVLRPDLNVQVKAETISPGNSALLRCEMNRDAKEYTQVWEWHKDGSKVAGRDWSGIPRTMGGLSHYFQSCYFGSLINSPLAPIPASSRYLMLPKDGHLVVLRADLRDTLNSYRCVIKNMLSNDEILSAAFNIEVESSTTQSRPKLLLGSATTKDLRYVEVGHGQDALIPCFTTGSPPPLTSWFQEAHHHLLQPLPSNPRFQEIGGALIVKNVKSTDFGSYRCVSRNPNGETSTSFHLIPLKPKVFGMELVPDLQVANLGSQAKFRCRIFAKTPKKSGANLEPGEINDYYARNATQGEQQQQQQQQQQQASQQILSGPITWLKDGRPIHSLPRVRSLGTVNNQKRNEASIVISNVQIEDAGIYQCFSRDANGKELQSSAELRMGDAGPRFLYTFIDQTLQPGPTVSLKCSAAGNPTPNIKWTLDGFPLPDSERFMIGQYVDSRGDVISHLNITQTRIEDGGRYFCEAYNRAGSVSHSARLNVYGAPFIRRFPTPLRAIEGKPFLMICPAAGFPIEEITWTKDGRTLIRSPDLRVFPNNGTLIVNSVSRSRDEGFYTCRARNRQGQGAEGSTNLKVIVSPQILPFNVPSRLQRGDRLSLTCTVFKGNQPLDLSWLVNGNPFQDPSLKSIRIDEFTSMLSIPSLSHTHNGNYSCLAVNDAGQSSYSQPITVHVPPEIVPFPTSSQVVQREGFRTRLLCGLARGDLPITFRWLKDGSASVKPSALVQITSVDDFSSLLTFVSLQSHHSGNYTCVAENSAGRAEFTAQLTVKVPPSWILKPQSLDTVVGARVELPCQANGSPAASIVWKKELASRPGEFLELFPALSSGPFASSTSSSSLLSSTSSSSMIEVVEHTNWFWAPNGSLILARAQPERSGRYLCQVSNGIGQDLNQMVTFTVKAPPQIILGSKQGVVSTFAGSRTAQLECEAKGDKPISVTWNKNGQNLMSKNTERRYSMETLTTALGVKSVLTLRQVIKEDEDKYSCHMKNPYGEDIGEMFLLVQEPPSPPVGLQVGQVKSDSVHLVWSIASKVVASHLGVANVQNLPITKFIIDISPVNVPWDSIGSGPTSIEGVVRRLTEDGGHRTSASILNLRPYVEYKARIMAENALGVGKPSPDIKFRTLGSAPEGQVRDVRVKSTHPMMFFLQWEDPETHTWNGPLTAYKIGWKKAQQTDKTYNWTEIERHDTSDLKVTLKDLTAFTQYEIIIQAINDFGIGPKKTVVSRTQSDVPLEAPSHIKCRSASSTSIEISWKPLEPDEVRGDLVQYNIHYQDTETGTPEKGLSTPFAGIFTVDEKTASRLEKGVHLEGLTPNRNYSLLLSGQTSRGEGPISQPTTFCLTLVDVPKPPEALKILRKSSTSVVLSWLPPSGLNRERLSHYTIYQKFRKNGKVELLPTTVPTTTTHYEIRGLDRTVFHTFWITATNEIGEGDPSEIQGTRLVELDGRSIVLLSLNQTLTVIKSHTAILPCEFLRNEREQNQYHRLWMKDQSVLSGSSNRIWSVRDELRIRDTRQRDSGNYSCTVNNPNGGDSVFYEVVIQDVPDSPEIHITSLDPNSISLELRIAQELHSLPLISCTVFYKQMYGSLSQKIIPGRQIHNIHLRDLQCGRTYQIYARCTNRLGHGSMSKQVSRRTLGQKPEVPNQDFLHPSNESPEQNYQIRVRANNAAGSSENLYSFQTISPKDKGERLGSGSSLDDSRIKLEDQVVLIVPVVIGALLVIVLIILVVVFIKKRTDGSSKILSTDNGTPKPSSIPGSFSRKGVFLQSEEHLAASSNYQDSFNSMAKLPDPNLPPPEAIYAAPGPSMYQQISGDTTTPSTLSKIPENPEDIFPYATFVLPEGVHPSQVVPHTGTLGRVNLVHGTVGRMDSLVLHQNPTLPLSDANSKSSASNNYSSVHRPKRRKKRLSRQPSKAVEESDSDCLPPTKRNEIGSKLDFSHWDPSPKKPFRPQHQVQIIQNYAKRHGRSQYDPDSTSFSSESGESSPDCGRSPLATPISEEERIFIKQNNGQFMALKPSQVMMHTHRSHLQENPQFSPIRGQNDALYELSETESSEFQHQGSDGVRAIIGYIFENSSAMHNQMKEVLFEGFRKNGKVELLPTTVPTTTTHYEIRGLDRTVFHTFWITATKRSERGIPLKYKELVSWNWMAGPEQNYQIRVRANNAAGSSENLYSFQTISPKDKGERLGSGSSLDDSRIKLEDQVVLIVPVKRTDGSSKILSTDNGTPKPSSIPGSFSRKGVFLQSEEHLAASSNYQDSFQLHGQTSGPQSSSS</sequence>
<evidence type="ECO:0000256" key="11">
    <source>
        <dbReference type="SAM" id="Phobius"/>
    </source>
</evidence>
<feature type="domain" description="Fibronectin type-III" evidence="13">
    <location>
        <begin position="1205"/>
        <end position="1322"/>
    </location>
</feature>
<reference evidence="14 15" key="1">
    <citation type="journal article" date="2018" name="Nat. Ecol. Evol.">
        <title>Genomic signatures of mitonuclear coevolution across populations of Tigriopus californicus.</title>
        <authorList>
            <person name="Barreto F.S."/>
            <person name="Watson E.T."/>
            <person name="Lima T.G."/>
            <person name="Willett C.S."/>
            <person name="Edmands S."/>
            <person name="Li W."/>
            <person name="Burton R.S."/>
        </authorList>
    </citation>
    <scope>NUCLEOTIDE SEQUENCE [LARGE SCALE GENOMIC DNA]</scope>
    <source>
        <strain evidence="14 15">San Diego</strain>
    </source>
</reference>
<evidence type="ECO:0000256" key="4">
    <source>
        <dbReference type="ARBA" id="ARBA00022737"/>
    </source>
</evidence>